<dbReference type="InterPro" id="IPR036736">
    <property type="entry name" value="ACP-like_sf"/>
</dbReference>
<dbReference type="PROSITE" id="PS00455">
    <property type="entry name" value="AMP_BINDING"/>
    <property type="match status" value="1"/>
</dbReference>
<dbReference type="PROSITE" id="PS00012">
    <property type="entry name" value="PHOSPHOPANTETHEINE"/>
    <property type="match status" value="1"/>
</dbReference>
<dbReference type="CDD" id="cd05930">
    <property type="entry name" value="A_NRPS"/>
    <property type="match status" value="1"/>
</dbReference>
<dbReference type="NCBIfam" id="TIGR01733">
    <property type="entry name" value="AA-adenyl-dom"/>
    <property type="match status" value="1"/>
</dbReference>
<dbReference type="Gene3D" id="3.40.50.980">
    <property type="match status" value="2"/>
</dbReference>
<dbReference type="GO" id="GO:0005737">
    <property type="term" value="C:cytoplasm"/>
    <property type="evidence" value="ECO:0007669"/>
    <property type="project" value="TreeGrafter"/>
</dbReference>
<dbReference type="OrthoDB" id="6297021at2"/>
<gene>
    <name evidence="6" type="ORF">EJP67_29625</name>
</gene>
<dbReference type="GO" id="GO:0072330">
    <property type="term" value="P:monocarboxylic acid biosynthetic process"/>
    <property type="evidence" value="ECO:0007669"/>
    <property type="project" value="UniProtKB-ARBA"/>
</dbReference>
<evidence type="ECO:0000256" key="3">
    <source>
        <dbReference type="ARBA" id="ARBA00022553"/>
    </source>
</evidence>
<dbReference type="GO" id="GO:0043041">
    <property type="term" value="P:amino acid activation for nonribosomal peptide biosynthetic process"/>
    <property type="evidence" value="ECO:0007669"/>
    <property type="project" value="TreeGrafter"/>
</dbReference>
<dbReference type="Gene3D" id="3.40.50.1820">
    <property type="entry name" value="alpha/beta hydrolase"/>
    <property type="match status" value="1"/>
</dbReference>
<dbReference type="FunFam" id="1.10.1200.10:FF:000016">
    <property type="entry name" value="Non-ribosomal peptide synthase"/>
    <property type="match status" value="1"/>
</dbReference>
<evidence type="ECO:0000256" key="1">
    <source>
        <dbReference type="ARBA" id="ARBA00001957"/>
    </source>
</evidence>
<dbReference type="Pfam" id="PF00668">
    <property type="entry name" value="Condensation"/>
    <property type="match status" value="1"/>
</dbReference>
<sequence length="1039" mass="110366">MSVTTATTDNPETTFALSPEQRLVPAGAPRLPMLAGIEGPLDIARLRIAVESVLRAHGALCASIRQVPGYRGPRLQYHDEMPPLKWQSADMPNASGEAVAAWLDAINREPLAMERGELASAGLVRTGEARHTLALSVNPLAADRESLRNLFNQIAMAYLGEGNIDPEDIFQYARFVEWRQDLVEGEDAAEGCAYWQRFAADAATLAPPRLHARLDGAGAPTARYKASDAIDAALSARVAERADALGVEPETLLQGVWWLLLARLDGGAGRFVGGWQHDCRRDYEPMQGAVGLFDKVLPVVVDVAADESFASWIARLQGTMAAHVDVQEYWPVDTPPLAAHTVVGFASHEAGRRHGTGTQWTLAGLPGPMRCFELALQAAWSAEGSVLSLHADTARYSRAALQRLLMQFATLLEAVVAQPDAPAGSLPLVGAKEQALLFAQNDVRIDVGTQTVADRIAHWAKTTPEAPALEGGGQRLSYRELDARVNRLAHWFVAQGVKPGAIVALNLPRSLDLPVAMFAAWRAGAAYLPLEPGWPEARRAAVLADAQPALVLDALPSALDGLPGEAPAHRIAPQDLAYVLYTSGSTGKPKGVAVEQGQLLNYVAAASAAMKLDECRRWALTSSVVADLGNTALFGAFFNGACLVVAGEDEARDAEAFARFMTAHAIDAIKIVPSHLEALLECEAPSLPRTLVLGGEAAPRALVERIARLAPQCAIYNHYGPTETTVGVMVHAVPAGGQLPAQLPLTQVLANNRVHVLDASLRLVPAGGMGELYVGGAQLCRGYLNRDLGEAFVADPFNPGERFYRTGDLARVLPEGGIRLAGRADHQVKIQGFRVEPAEVEAVLLAQPGVRQAVVLAVQDAAGATTLSAFFVADDTALDGRALREQLAALLPAHMVPAGFKAVDAFERLPNGKIDRLALAALAAKEPAAADRRVRTEPRDALEAVLAGGMASLLGSGPVGADEDFFELGGHSLQVIKLVARIRKQLQVEIAAGAVFDHPTPAALAAVLREASDDAEGLEQRAQALRQSEEATAEASEAA</sequence>
<dbReference type="Gene3D" id="3.30.300.30">
    <property type="match status" value="1"/>
</dbReference>
<dbReference type="InterPro" id="IPR020806">
    <property type="entry name" value="PKS_PP-bd"/>
</dbReference>
<dbReference type="Gene3D" id="3.30.559.10">
    <property type="entry name" value="Chloramphenicol acetyltransferase-like domain"/>
    <property type="match status" value="1"/>
</dbReference>
<dbReference type="InterPro" id="IPR006162">
    <property type="entry name" value="Ppantetheine_attach_site"/>
</dbReference>
<dbReference type="InterPro" id="IPR009081">
    <property type="entry name" value="PP-bd_ACP"/>
</dbReference>
<dbReference type="InterPro" id="IPR020845">
    <property type="entry name" value="AMP-binding_CS"/>
</dbReference>
<dbReference type="Proteomes" id="UP000281118">
    <property type="component" value="Unassembled WGS sequence"/>
</dbReference>
<dbReference type="InterPro" id="IPR020459">
    <property type="entry name" value="AMP-binding"/>
</dbReference>
<dbReference type="GO" id="GO:0003824">
    <property type="term" value="F:catalytic activity"/>
    <property type="evidence" value="ECO:0007669"/>
    <property type="project" value="InterPro"/>
</dbReference>
<dbReference type="Gene3D" id="2.30.38.10">
    <property type="entry name" value="Luciferase, Domain 3"/>
    <property type="match status" value="1"/>
</dbReference>
<dbReference type="GO" id="GO:0031177">
    <property type="term" value="F:phosphopantetheine binding"/>
    <property type="evidence" value="ECO:0007669"/>
    <property type="project" value="InterPro"/>
</dbReference>
<dbReference type="SMART" id="SM00823">
    <property type="entry name" value="PKS_PP"/>
    <property type="match status" value="1"/>
</dbReference>
<dbReference type="AlphaFoldDB" id="A0A433MTK6"/>
<feature type="region of interest" description="Disordered" evidence="4">
    <location>
        <begin position="1018"/>
        <end position="1039"/>
    </location>
</feature>
<dbReference type="InterPro" id="IPR029058">
    <property type="entry name" value="AB_hydrolase_fold"/>
</dbReference>
<dbReference type="InterPro" id="IPR001242">
    <property type="entry name" value="Condensation_dom"/>
</dbReference>
<name>A0A433MTK6_9BURK</name>
<dbReference type="Gene3D" id="3.30.559.30">
    <property type="entry name" value="Nonribosomal peptide synthetase, condensation domain"/>
    <property type="match status" value="1"/>
</dbReference>
<dbReference type="EMBL" id="RXFT01000018">
    <property type="protein sequence ID" value="RUR71211.1"/>
    <property type="molecule type" value="Genomic_DNA"/>
</dbReference>
<dbReference type="SUPFAM" id="SSF56801">
    <property type="entry name" value="Acetyl-CoA synthetase-like"/>
    <property type="match status" value="1"/>
</dbReference>
<dbReference type="PANTHER" id="PTHR45527:SF1">
    <property type="entry name" value="FATTY ACID SYNTHASE"/>
    <property type="match status" value="1"/>
</dbReference>
<evidence type="ECO:0000259" key="5">
    <source>
        <dbReference type="PROSITE" id="PS50075"/>
    </source>
</evidence>
<evidence type="ECO:0000256" key="2">
    <source>
        <dbReference type="ARBA" id="ARBA00022450"/>
    </source>
</evidence>
<comment type="caution">
    <text evidence="6">The sequence shown here is derived from an EMBL/GenBank/DDBJ whole genome shotgun (WGS) entry which is preliminary data.</text>
</comment>
<dbReference type="InterPro" id="IPR023213">
    <property type="entry name" value="CAT-like_dom_sf"/>
</dbReference>
<evidence type="ECO:0000313" key="7">
    <source>
        <dbReference type="Proteomes" id="UP000281118"/>
    </source>
</evidence>
<dbReference type="InterPro" id="IPR000873">
    <property type="entry name" value="AMP-dep_synth/lig_dom"/>
</dbReference>
<dbReference type="Pfam" id="PF00501">
    <property type="entry name" value="AMP-binding"/>
    <property type="match status" value="1"/>
</dbReference>
<dbReference type="RefSeq" id="WP_126025293.1">
    <property type="nucleotide sequence ID" value="NZ_RXFT01000018.1"/>
</dbReference>
<reference evidence="6 7" key="1">
    <citation type="submission" date="2018-12" db="EMBL/GenBank/DDBJ databases">
        <title>The genome sequences of Variovorax guangxiensis DSM 27352.</title>
        <authorList>
            <person name="Gao J."/>
            <person name="Sun J."/>
        </authorList>
    </citation>
    <scope>NUCLEOTIDE SEQUENCE [LARGE SCALE GENOMIC DNA]</scope>
    <source>
        <strain evidence="6 7">DSM 27352</strain>
    </source>
</reference>
<accession>A0A433MTK6</accession>
<dbReference type="GO" id="GO:0044550">
    <property type="term" value="P:secondary metabolite biosynthetic process"/>
    <property type="evidence" value="ECO:0007669"/>
    <property type="project" value="TreeGrafter"/>
</dbReference>
<dbReference type="Pfam" id="PF13193">
    <property type="entry name" value="AMP-binding_C"/>
    <property type="match status" value="1"/>
</dbReference>
<evidence type="ECO:0000313" key="6">
    <source>
        <dbReference type="EMBL" id="RUR71211.1"/>
    </source>
</evidence>
<dbReference type="PANTHER" id="PTHR45527">
    <property type="entry name" value="NONRIBOSOMAL PEPTIDE SYNTHETASE"/>
    <property type="match status" value="1"/>
</dbReference>
<dbReference type="PROSITE" id="PS50075">
    <property type="entry name" value="CARRIER"/>
    <property type="match status" value="1"/>
</dbReference>
<keyword evidence="3" id="KW-0597">Phosphoprotein</keyword>
<organism evidence="6 7">
    <name type="scientific">Variovorax guangxiensis</name>
    <dbReference type="NCBI Taxonomy" id="1775474"/>
    <lineage>
        <taxon>Bacteria</taxon>
        <taxon>Pseudomonadati</taxon>
        <taxon>Pseudomonadota</taxon>
        <taxon>Betaproteobacteria</taxon>
        <taxon>Burkholderiales</taxon>
        <taxon>Comamonadaceae</taxon>
        <taxon>Variovorax</taxon>
    </lineage>
</organism>
<proteinExistence type="predicted"/>
<dbReference type="InterPro" id="IPR045851">
    <property type="entry name" value="AMP-bd_C_sf"/>
</dbReference>
<dbReference type="PRINTS" id="PR00154">
    <property type="entry name" value="AMPBINDING"/>
</dbReference>
<dbReference type="SUPFAM" id="SSF47336">
    <property type="entry name" value="ACP-like"/>
    <property type="match status" value="1"/>
</dbReference>
<comment type="cofactor">
    <cofactor evidence="1">
        <name>pantetheine 4'-phosphate</name>
        <dbReference type="ChEBI" id="CHEBI:47942"/>
    </cofactor>
</comment>
<evidence type="ECO:0000256" key="4">
    <source>
        <dbReference type="SAM" id="MobiDB-lite"/>
    </source>
</evidence>
<keyword evidence="2" id="KW-0596">Phosphopantetheine</keyword>
<protein>
    <submittedName>
        <fullName evidence="6">Amino acid adenylation domain-containing protein</fullName>
    </submittedName>
</protein>
<feature type="domain" description="Carrier" evidence="5">
    <location>
        <begin position="937"/>
        <end position="1012"/>
    </location>
</feature>
<dbReference type="InterPro" id="IPR010071">
    <property type="entry name" value="AA_adenyl_dom"/>
</dbReference>
<dbReference type="InterPro" id="IPR025110">
    <property type="entry name" value="AMP-bd_C"/>
</dbReference>
<dbReference type="SUPFAM" id="SSF52777">
    <property type="entry name" value="CoA-dependent acyltransferases"/>
    <property type="match status" value="2"/>
</dbReference>
<dbReference type="Pfam" id="PF00550">
    <property type="entry name" value="PP-binding"/>
    <property type="match status" value="1"/>
</dbReference>